<feature type="domain" description="CN hydrolase" evidence="2">
    <location>
        <begin position="2"/>
        <end position="262"/>
    </location>
</feature>
<dbReference type="Gene3D" id="3.60.110.10">
    <property type="entry name" value="Carbon-nitrogen hydrolase"/>
    <property type="match status" value="1"/>
</dbReference>
<dbReference type="SUPFAM" id="SSF56317">
    <property type="entry name" value="Carbon-nitrogen hydrolase"/>
    <property type="match status" value="1"/>
</dbReference>
<dbReference type="InterPro" id="IPR050345">
    <property type="entry name" value="Aliph_Amidase/BUP"/>
</dbReference>
<sequence length="312" mass="33927">MVLAAAIQLDAVLADVPANLAACERLGDEAGRAGARIIAFPEFFSTGIGFVDSLAQAALPPDGAATDLLTTLARRYSALVGGSFLCRDADGHVRNAYLLANPTGVIGRHDKDFPTMWENAFYVGGDDDGVLDTGEYHVGAAVCWELMRTRTVRRLQGRIDLAMTGSGWWSIPRWRPHALFDRLEHNNRGTAREAAASFAGYVGAPCVHAGHAGNLDCPMPWLPMRYRGHFEGATMITTASGEIVAERRADEGAGVVLGEITVGRQNATLPAPTGYWLHSRGILPTTVWHYQRWHGRPWYRRHVAGARPEVST</sequence>
<protein>
    <recommendedName>
        <fullName evidence="2">CN hydrolase domain-containing protein</fullName>
    </recommendedName>
</protein>
<evidence type="ECO:0000313" key="4">
    <source>
        <dbReference type="Proteomes" id="UP000466906"/>
    </source>
</evidence>
<dbReference type="InterPro" id="IPR003010">
    <property type="entry name" value="C-N_Hydrolase"/>
</dbReference>
<dbReference type="AlphaFoldDB" id="A0A6N4USW9"/>
<reference evidence="3 4" key="1">
    <citation type="journal article" date="2019" name="Emerg. Microbes Infect.">
        <title>Comprehensive subspecies identification of 175 nontuberculous mycobacteria species based on 7547 genomic profiles.</title>
        <authorList>
            <person name="Matsumoto Y."/>
            <person name="Kinjo T."/>
            <person name="Motooka D."/>
            <person name="Nabeya D."/>
            <person name="Jung N."/>
            <person name="Uechi K."/>
            <person name="Horii T."/>
            <person name="Iida T."/>
            <person name="Fujita J."/>
            <person name="Nakamura S."/>
        </authorList>
    </citation>
    <scope>NUCLEOTIDE SEQUENCE [LARGE SCALE GENOMIC DNA]</scope>
    <source>
        <strain evidence="3 4">JCM 12272</strain>
    </source>
</reference>
<dbReference type="EMBL" id="AP022565">
    <property type="protein sequence ID" value="BBX26754.1"/>
    <property type="molecule type" value="Genomic_DNA"/>
</dbReference>
<evidence type="ECO:0000313" key="3">
    <source>
        <dbReference type="EMBL" id="BBX26754.1"/>
    </source>
</evidence>
<gene>
    <name evidence="3" type="ORF">MALV_18790</name>
</gene>
<dbReference type="CDD" id="cd07197">
    <property type="entry name" value="nitrilase"/>
    <property type="match status" value="1"/>
</dbReference>
<organism evidence="3 4">
    <name type="scientific">Mycolicibacterium alvei</name>
    <dbReference type="NCBI Taxonomy" id="67081"/>
    <lineage>
        <taxon>Bacteria</taxon>
        <taxon>Bacillati</taxon>
        <taxon>Actinomycetota</taxon>
        <taxon>Actinomycetes</taxon>
        <taxon>Mycobacteriales</taxon>
        <taxon>Mycobacteriaceae</taxon>
        <taxon>Mycolicibacterium</taxon>
    </lineage>
</organism>
<accession>A0A6N4USW9</accession>
<dbReference type="PANTHER" id="PTHR43674:SF16">
    <property type="entry name" value="CARBON-NITROGEN FAMILY, PUTATIVE (AFU_ORTHOLOGUE AFUA_5G02350)-RELATED"/>
    <property type="match status" value="1"/>
</dbReference>
<name>A0A6N4USW9_9MYCO</name>
<dbReference type="Pfam" id="PF00795">
    <property type="entry name" value="CN_hydrolase"/>
    <property type="match status" value="1"/>
</dbReference>
<dbReference type="PANTHER" id="PTHR43674">
    <property type="entry name" value="NITRILASE C965.09-RELATED"/>
    <property type="match status" value="1"/>
</dbReference>
<evidence type="ECO:0000259" key="2">
    <source>
        <dbReference type="PROSITE" id="PS50263"/>
    </source>
</evidence>
<dbReference type="KEGG" id="malv:MALV_18790"/>
<dbReference type="PROSITE" id="PS50263">
    <property type="entry name" value="CN_HYDROLASE"/>
    <property type="match status" value="1"/>
</dbReference>
<dbReference type="RefSeq" id="WP_163663344.1">
    <property type="nucleotide sequence ID" value="NZ_AP022565.1"/>
</dbReference>
<keyword evidence="4" id="KW-1185">Reference proteome</keyword>
<keyword evidence="1" id="KW-0378">Hydrolase</keyword>
<proteinExistence type="predicted"/>
<dbReference type="Proteomes" id="UP000466906">
    <property type="component" value="Chromosome"/>
</dbReference>
<evidence type="ECO:0000256" key="1">
    <source>
        <dbReference type="ARBA" id="ARBA00022801"/>
    </source>
</evidence>
<dbReference type="GO" id="GO:0016811">
    <property type="term" value="F:hydrolase activity, acting on carbon-nitrogen (but not peptide) bonds, in linear amides"/>
    <property type="evidence" value="ECO:0007669"/>
    <property type="project" value="TreeGrafter"/>
</dbReference>
<dbReference type="InterPro" id="IPR036526">
    <property type="entry name" value="C-N_Hydrolase_sf"/>
</dbReference>